<dbReference type="PANTHER" id="PTHR35446">
    <property type="entry name" value="SI:CH211-175M2.5"/>
    <property type="match status" value="1"/>
</dbReference>
<comment type="caution">
    <text evidence="2">The sequence shown here is derived from an EMBL/GenBank/DDBJ whole genome shotgun (WGS) entry which is preliminary data.</text>
</comment>
<dbReference type="AlphaFoldDB" id="A0A562TAJ9"/>
<keyword evidence="2" id="KW-0560">Oxidoreductase</keyword>
<protein>
    <submittedName>
        <fullName evidence="2">Alkylhydroperoxidase family enzyme</fullName>
    </submittedName>
</protein>
<evidence type="ECO:0000313" key="2">
    <source>
        <dbReference type="EMBL" id="TWI90188.1"/>
    </source>
</evidence>
<sequence length="189" mass="21122">MANFTIHTLESAPKGGAELLNNSLKAFGRIPGLHGVMAESPEHLEAYQRLHQLFQQTSLSTVEQNVVWLTINVEHECHYCVPAHTGIAHMQKVPQDVIDALRNQTPLPDEKLEALRDFTLKVVRERGNVNDADVQAFLDAGYTKRNVLDIILGLAQKVMSNYVNHLAQTPVDEVFHKFAWTPPHATAAE</sequence>
<dbReference type="Gene3D" id="1.20.1290.10">
    <property type="entry name" value="AhpD-like"/>
    <property type="match status" value="1"/>
</dbReference>
<dbReference type="PANTHER" id="PTHR35446:SF3">
    <property type="entry name" value="CMD DOMAIN-CONTAINING PROTEIN"/>
    <property type="match status" value="1"/>
</dbReference>
<dbReference type="Pfam" id="PF02627">
    <property type="entry name" value="CMD"/>
    <property type="match status" value="1"/>
</dbReference>
<reference evidence="2 3" key="1">
    <citation type="submission" date="2019-07" db="EMBL/GenBank/DDBJ databases">
        <title>Genomic Encyclopedia of Archaeal and Bacterial Type Strains, Phase II (KMG-II): from individual species to whole genera.</title>
        <authorList>
            <person name="Goeker M."/>
        </authorList>
    </citation>
    <scope>NUCLEOTIDE SEQUENCE [LARGE SCALE GENOMIC DNA]</scope>
    <source>
        <strain evidence="2 3">ATCC BAA-252</strain>
    </source>
</reference>
<dbReference type="GO" id="GO:0051920">
    <property type="term" value="F:peroxiredoxin activity"/>
    <property type="evidence" value="ECO:0007669"/>
    <property type="project" value="InterPro"/>
</dbReference>
<dbReference type="OrthoDB" id="9808310at2"/>
<dbReference type="SUPFAM" id="SSF69118">
    <property type="entry name" value="AhpD-like"/>
    <property type="match status" value="1"/>
</dbReference>
<keyword evidence="3" id="KW-1185">Reference proteome</keyword>
<keyword evidence="2" id="KW-0575">Peroxidase</keyword>
<evidence type="ECO:0000259" key="1">
    <source>
        <dbReference type="Pfam" id="PF02627"/>
    </source>
</evidence>
<dbReference type="EMBL" id="VLLF01000002">
    <property type="protein sequence ID" value="TWI90188.1"/>
    <property type="molecule type" value="Genomic_DNA"/>
</dbReference>
<feature type="domain" description="Carboxymuconolactone decarboxylase-like" evidence="1">
    <location>
        <begin position="41"/>
        <end position="104"/>
    </location>
</feature>
<dbReference type="InterPro" id="IPR029032">
    <property type="entry name" value="AhpD-like"/>
</dbReference>
<evidence type="ECO:0000313" key="3">
    <source>
        <dbReference type="Proteomes" id="UP000320593"/>
    </source>
</evidence>
<proteinExistence type="predicted"/>
<organism evidence="2 3">
    <name type="scientific">Roseibium hamelinense</name>
    <dbReference type="NCBI Taxonomy" id="150831"/>
    <lineage>
        <taxon>Bacteria</taxon>
        <taxon>Pseudomonadati</taxon>
        <taxon>Pseudomonadota</taxon>
        <taxon>Alphaproteobacteria</taxon>
        <taxon>Hyphomicrobiales</taxon>
        <taxon>Stappiaceae</taxon>
        <taxon>Roseibium</taxon>
    </lineage>
</organism>
<dbReference type="InterPro" id="IPR003779">
    <property type="entry name" value="CMD-like"/>
</dbReference>
<accession>A0A562TAJ9</accession>
<dbReference type="Proteomes" id="UP000320593">
    <property type="component" value="Unassembled WGS sequence"/>
</dbReference>
<dbReference type="RefSeq" id="WP_145341217.1">
    <property type="nucleotide sequence ID" value="NZ_SMLY01000086.1"/>
</dbReference>
<name>A0A562TAJ9_9HYPH</name>
<gene>
    <name evidence="2" type="ORF">JM93_01165</name>
</gene>